<evidence type="ECO:0000256" key="6">
    <source>
        <dbReference type="ARBA" id="ARBA00023136"/>
    </source>
</evidence>
<feature type="transmembrane region" description="Helical" evidence="7">
    <location>
        <begin position="228"/>
        <end position="251"/>
    </location>
</feature>
<feature type="transmembrane region" description="Helical" evidence="7">
    <location>
        <begin position="80"/>
        <end position="99"/>
    </location>
</feature>
<feature type="transmembrane region" description="Helical" evidence="7">
    <location>
        <begin position="304"/>
        <end position="327"/>
    </location>
</feature>
<name>A0A5B7ZVZ1_9BACT</name>
<evidence type="ECO:0000256" key="2">
    <source>
        <dbReference type="ARBA" id="ARBA00007543"/>
    </source>
</evidence>
<feature type="transmembrane region" description="Helical" evidence="7">
    <location>
        <begin position="258"/>
        <end position="277"/>
    </location>
</feature>
<dbReference type="EMBL" id="CP040896">
    <property type="protein sequence ID" value="QDA58663.1"/>
    <property type="molecule type" value="Genomic_DNA"/>
</dbReference>
<dbReference type="GO" id="GO:0016682">
    <property type="term" value="F:oxidoreductase activity, acting on diphenols and related substances as donors, oxygen as acceptor"/>
    <property type="evidence" value="ECO:0007669"/>
    <property type="project" value="TreeGrafter"/>
</dbReference>
<keyword evidence="9" id="KW-1185">Reference proteome</keyword>
<keyword evidence="3" id="KW-1003">Cell membrane</keyword>
<dbReference type="PANTHER" id="PTHR43141">
    <property type="entry name" value="CYTOCHROME BD2 SUBUNIT II"/>
    <property type="match status" value="1"/>
</dbReference>
<dbReference type="AlphaFoldDB" id="A0A5B7ZVZ1"/>
<reference evidence="8 9" key="1">
    <citation type="submission" date="2019-06" db="EMBL/GenBank/DDBJ databases">
        <authorList>
            <person name="Srinivasan S."/>
        </authorList>
    </citation>
    <scope>NUCLEOTIDE SEQUENCE [LARGE SCALE GENOMIC DNA]</scope>
    <source>
        <strain evidence="8 9">17J68-5</strain>
    </source>
</reference>
<keyword evidence="6 7" id="KW-0472">Membrane</keyword>
<dbReference type="GO" id="GO:0009055">
    <property type="term" value="F:electron transfer activity"/>
    <property type="evidence" value="ECO:0007669"/>
    <property type="project" value="TreeGrafter"/>
</dbReference>
<evidence type="ECO:0000256" key="5">
    <source>
        <dbReference type="ARBA" id="ARBA00022989"/>
    </source>
</evidence>
<comment type="subcellular location">
    <subcellularLocation>
        <location evidence="1">Cell membrane</location>
        <topology evidence="1">Multi-pass membrane protein</topology>
    </subcellularLocation>
</comment>
<dbReference type="OrthoDB" id="9776710at2"/>
<proteinExistence type="inferred from homology"/>
<feature type="transmembrane region" description="Helical" evidence="7">
    <location>
        <begin position="119"/>
        <end position="139"/>
    </location>
</feature>
<dbReference type="Pfam" id="PF02322">
    <property type="entry name" value="Cyt_bd_oxida_II"/>
    <property type="match status" value="1"/>
</dbReference>
<dbReference type="GO" id="GO:0070069">
    <property type="term" value="C:cytochrome complex"/>
    <property type="evidence" value="ECO:0007669"/>
    <property type="project" value="TreeGrafter"/>
</dbReference>
<dbReference type="InterPro" id="IPR003317">
    <property type="entry name" value="Cyt-d_oxidase_su2"/>
</dbReference>
<feature type="transmembrane region" description="Helical" evidence="7">
    <location>
        <begin position="204"/>
        <end position="222"/>
    </location>
</feature>
<evidence type="ECO:0000256" key="4">
    <source>
        <dbReference type="ARBA" id="ARBA00022692"/>
    </source>
</evidence>
<evidence type="ECO:0000313" key="8">
    <source>
        <dbReference type="EMBL" id="QDA58663.1"/>
    </source>
</evidence>
<keyword evidence="5 7" id="KW-1133">Transmembrane helix</keyword>
<evidence type="ECO:0000256" key="3">
    <source>
        <dbReference type="ARBA" id="ARBA00022475"/>
    </source>
</evidence>
<comment type="similarity">
    <text evidence="2">Belongs to the cytochrome ubiquinol oxidase subunit 2 family.</text>
</comment>
<dbReference type="KEGG" id="hyj:FHG12_00460"/>
<protein>
    <submittedName>
        <fullName evidence="8">Cytochrome d ubiquinol oxidase subunit II</fullName>
    </submittedName>
</protein>
<dbReference type="Proteomes" id="UP000305398">
    <property type="component" value="Chromosome"/>
</dbReference>
<organism evidence="8 9">
    <name type="scientific">Hymenobacter jejuensis</name>
    <dbReference type="NCBI Taxonomy" id="2502781"/>
    <lineage>
        <taxon>Bacteria</taxon>
        <taxon>Pseudomonadati</taxon>
        <taxon>Bacteroidota</taxon>
        <taxon>Cytophagia</taxon>
        <taxon>Cytophagales</taxon>
        <taxon>Hymenobacteraceae</taxon>
        <taxon>Hymenobacter</taxon>
    </lineage>
</organism>
<dbReference type="RefSeq" id="WP_139513543.1">
    <property type="nucleotide sequence ID" value="NZ_CP040896.1"/>
</dbReference>
<dbReference type="GO" id="GO:0005886">
    <property type="term" value="C:plasma membrane"/>
    <property type="evidence" value="ECO:0007669"/>
    <property type="project" value="UniProtKB-SubCell"/>
</dbReference>
<dbReference type="GO" id="GO:0019646">
    <property type="term" value="P:aerobic electron transport chain"/>
    <property type="evidence" value="ECO:0007669"/>
    <property type="project" value="TreeGrafter"/>
</dbReference>
<evidence type="ECO:0000256" key="7">
    <source>
        <dbReference type="SAM" id="Phobius"/>
    </source>
</evidence>
<accession>A0A5B7ZVZ1</accession>
<feature type="transmembrane region" description="Helical" evidence="7">
    <location>
        <begin position="6"/>
        <end position="32"/>
    </location>
</feature>
<feature type="transmembrane region" description="Helical" evidence="7">
    <location>
        <begin position="159"/>
        <end position="183"/>
    </location>
</feature>
<gene>
    <name evidence="8" type="ORF">FHG12_00460</name>
</gene>
<sequence length="338" mass="37359">MHYVVVAYLCLALLLYLVLGGADFGAGIIELFTPHRHRRVARQTMYQAIGPIWEANHMWLIIAVVILFVAFPRIYSVMSVSLHIPLVIMLLGIIARGTAFVFRSYDAVKDNMQGVYSRIFTYSSFVTPLFLGIIAASVLSGTINLQATTFLDAYVFSWLHWFSVAVGFFTVALCGYLASVYLIGEATDEINRQRYIAKTMRLNIIAVACGALVFAAAHFQGVPLLNWIFGNAVGVTAVVLATLSLGLQWYLLLHGHDIIPRLLAGFQATMILLAIGYKHFPDFIILRGGGTLSLFTQNAPKSTMHALGLALLLGSVLILPALGYLYYSFQKKEEFAEH</sequence>
<dbReference type="PANTHER" id="PTHR43141:SF4">
    <property type="entry name" value="CYTOCHROME BD2 SUBUNIT II"/>
    <property type="match status" value="1"/>
</dbReference>
<evidence type="ECO:0000256" key="1">
    <source>
        <dbReference type="ARBA" id="ARBA00004651"/>
    </source>
</evidence>
<feature type="transmembrane region" description="Helical" evidence="7">
    <location>
        <begin position="53"/>
        <end position="74"/>
    </location>
</feature>
<keyword evidence="4 7" id="KW-0812">Transmembrane</keyword>
<evidence type="ECO:0000313" key="9">
    <source>
        <dbReference type="Proteomes" id="UP000305398"/>
    </source>
</evidence>